<evidence type="ECO:0000313" key="2">
    <source>
        <dbReference type="WBParaSite" id="nRc.2.0.1.t05636-RA"/>
    </source>
</evidence>
<organism evidence="1 2">
    <name type="scientific">Romanomermis culicivorax</name>
    <name type="common">Nematode worm</name>
    <dbReference type="NCBI Taxonomy" id="13658"/>
    <lineage>
        <taxon>Eukaryota</taxon>
        <taxon>Metazoa</taxon>
        <taxon>Ecdysozoa</taxon>
        <taxon>Nematoda</taxon>
        <taxon>Enoplea</taxon>
        <taxon>Dorylaimia</taxon>
        <taxon>Mermithida</taxon>
        <taxon>Mermithoidea</taxon>
        <taxon>Mermithidae</taxon>
        <taxon>Romanomermis</taxon>
    </lineage>
</organism>
<sequence>MKRMNRGEYSSPIPNDSCRRGRCDTLFFAHGTLCHLAKKIEISARLRQQRMLQLTVDIVSIAHFSAIVDLCLQTY</sequence>
<protein>
    <submittedName>
        <fullName evidence="2">Uncharacterized protein</fullName>
    </submittedName>
</protein>
<proteinExistence type="predicted"/>
<dbReference type="Proteomes" id="UP000887565">
    <property type="component" value="Unplaced"/>
</dbReference>
<accession>A0A915HWC3</accession>
<dbReference type="WBParaSite" id="nRc.2.0.1.t05636-RA">
    <property type="protein sequence ID" value="nRc.2.0.1.t05636-RA"/>
    <property type="gene ID" value="nRc.2.0.1.g05636"/>
</dbReference>
<evidence type="ECO:0000313" key="1">
    <source>
        <dbReference type="Proteomes" id="UP000887565"/>
    </source>
</evidence>
<dbReference type="AlphaFoldDB" id="A0A915HWC3"/>
<keyword evidence="1" id="KW-1185">Reference proteome</keyword>
<reference evidence="2" key="1">
    <citation type="submission" date="2022-11" db="UniProtKB">
        <authorList>
            <consortium name="WormBaseParasite"/>
        </authorList>
    </citation>
    <scope>IDENTIFICATION</scope>
</reference>
<name>A0A915HWC3_ROMCU</name>